<proteinExistence type="predicted"/>
<gene>
    <name evidence="1" type="ORF">PG2003B_1809</name>
</gene>
<dbReference type="GO" id="GO:0051301">
    <property type="term" value="P:cell division"/>
    <property type="evidence" value="ECO:0007669"/>
    <property type="project" value="UniProtKB-KW"/>
</dbReference>
<evidence type="ECO:0000313" key="2">
    <source>
        <dbReference type="Proteomes" id="UP000292382"/>
    </source>
</evidence>
<protein>
    <submittedName>
        <fullName evidence="1">Cell division protein</fullName>
    </submittedName>
</protein>
<keyword evidence="1" id="KW-0132">Cell division</keyword>
<comment type="caution">
    <text evidence="1">The sequence shown here is derived from an EMBL/GenBank/DDBJ whole genome shotgun (WGS) entry which is preliminary data.</text>
</comment>
<reference evidence="1 2" key="1">
    <citation type="submission" date="2018-12" db="EMBL/GenBank/DDBJ databases">
        <title>Unveiling genomic diversity among members of the Bifidobacterium pseudolongum species, a widely distributed gut commensal of the animal kingdom.</title>
        <authorList>
            <person name="Lugli G.A."/>
            <person name="Duranti S."/>
            <person name="Albert K."/>
            <person name="Mancabelli L."/>
            <person name="Napoli S."/>
            <person name="Viappiani A."/>
            <person name="Anzalone R."/>
            <person name="Longhi G."/>
            <person name="Milani C."/>
            <person name="Turroni F."/>
            <person name="Alessandri G."/>
            <person name="Sela D.A."/>
            <person name="Van Sinderen D."/>
            <person name="Ventura M."/>
        </authorList>
    </citation>
    <scope>NUCLEOTIDE SEQUENCE [LARGE SCALE GENOMIC DNA]</scope>
    <source>
        <strain evidence="1 2">2003B</strain>
    </source>
</reference>
<dbReference type="AlphaFoldDB" id="A0A4Q5AR70"/>
<name>A0A4Q5AR70_9BIFI</name>
<dbReference type="EMBL" id="RYUW01000029">
    <property type="protein sequence ID" value="RYQ33957.1"/>
    <property type="molecule type" value="Genomic_DNA"/>
</dbReference>
<dbReference type="Proteomes" id="UP000292382">
    <property type="component" value="Unassembled WGS sequence"/>
</dbReference>
<sequence length="164" mass="18135">VSMMDKRITGLLEQRIDKIEAYDENTPLILVVFEEYPGLLAAFGAIDAANGARGKDRVELKLKSAVQRLALEGAKAGVKLVLLAQRADASLLTGVLRSQLTARFSFRQDSDGLRMLHEEITPAQINTMTHFLPGMGYVEIAGTTPITQYRADFIGYQDFVRVFS</sequence>
<evidence type="ECO:0000313" key="1">
    <source>
        <dbReference type="EMBL" id="RYQ33957.1"/>
    </source>
</evidence>
<dbReference type="Gene3D" id="3.40.50.300">
    <property type="entry name" value="P-loop containing nucleotide triphosphate hydrolases"/>
    <property type="match status" value="1"/>
</dbReference>
<organism evidence="1 2">
    <name type="scientific">Bifidobacterium pseudolongum subsp. globosum</name>
    <dbReference type="NCBI Taxonomy" id="1690"/>
    <lineage>
        <taxon>Bacteria</taxon>
        <taxon>Bacillati</taxon>
        <taxon>Actinomycetota</taxon>
        <taxon>Actinomycetes</taxon>
        <taxon>Bifidobacteriales</taxon>
        <taxon>Bifidobacteriaceae</taxon>
        <taxon>Bifidobacterium</taxon>
    </lineage>
</organism>
<feature type="non-terminal residue" evidence="1">
    <location>
        <position position="1"/>
    </location>
</feature>
<dbReference type="RefSeq" id="WP_207214560.1">
    <property type="nucleotide sequence ID" value="NZ_RYUW01000029.1"/>
</dbReference>
<keyword evidence="1" id="KW-0131">Cell cycle</keyword>
<dbReference type="InterPro" id="IPR027417">
    <property type="entry name" value="P-loop_NTPase"/>
</dbReference>
<accession>A0A4Q5AR70</accession>